<feature type="compositionally biased region" description="Polar residues" evidence="9">
    <location>
        <begin position="257"/>
        <end position="275"/>
    </location>
</feature>
<keyword evidence="2 10" id="KW-0812">Transmembrane</keyword>
<evidence type="ECO:0000256" key="11">
    <source>
        <dbReference type="SAM" id="SignalP"/>
    </source>
</evidence>
<evidence type="ECO:0000256" key="3">
    <source>
        <dbReference type="ARBA" id="ARBA00022729"/>
    </source>
</evidence>
<feature type="transmembrane region" description="Helical" evidence="10">
    <location>
        <begin position="343"/>
        <end position="364"/>
    </location>
</feature>
<evidence type="ECO:0000256" key="1">
    <source>
        <dbReference type="ARBA" id="ARBA00004167"/>
    </source>
</evidence>
<feature type="compositionally biased region" description="Basic and acidic residues" evidence="9">
    <location>
        <begin position="387"/>
        <end position="397"/>
    </location>
</feature>
<feature type="domain" description="Ig-like" evidence="12">
    <location>
        <begin position="102"/>
        <end position="204"/>
    </location>
</feature>
<feature type="signal peptide" evidence="11">
    <location>
        <begin position="1"/>
        <end position="19"/>
    </location>
</feature>
<dbReference type="STRING" id="8030.ENSSSAP00000085194"/>
<dbReference type="InterPro" id="IPR007110">
    <property type="entry name" value="Ig-like_dom"/>
</dbReference>
<dbReference type="GO" id="GO:0002355">
    <property type="term" value="P:detection of tumor cell"/>
    <property type="evidence" value="ECO:0007669"/>
    <property type="project" value="TreeGrafter"/>
</dbReference>
<proteinExistence type="predicted"/>
<dbReference type="OMA" id="TPDLIWN"/>
<dbReference type="InterPro" id="IPR013106">
    <property type="entry name" value="Ig_V-set"/>
</dbReference>
<evidence type="ECO:0000256" key="4">
    <source>
        <dbReference type="ARBA" id="ARBA00022737"/>
    </source>
</evidence>
<dbReference type="OrthoDB" id="10006996at2759"/>
<evidence type="ECO:0000256" key="8">
    <source>
        <dbReference type="ARBA" id="ARBA00023319"/>
    </source>
</evidence>
<reference evidence="14" key="1">
    <citation type="submission" date="2025-08" db="UniProtKB">
        <authorList>
            <consortium name="RefSeq"/>
        </authorList>
    </citation>
    <scope>IDENTIFICATION</scope>
</reference>
<feature type="region of interest" description="Disordered" evidence="9">
    <location>
        <begin position="376"/>
        <end position="401"/>
    </location>
</feature>
<keyword evidence="3 11" id="KW-0732">Signal</keyword>
<dbReference type="InterPro" id="IPR053096">
    <property type="entry name" value="CRTAM"/>
</dbReference>
<dbReference type="PANTHER" id="PTHR47118">
    <property type="entry name" value="CYTOTOXIC AND REGULATORY T-CELL MOLECULE"/>
    <property type="match status" value="1"/>
</dbReference>
<dbReference type="InterPro" id="IPR003599">
    <property type="entry name" value="Ig_sub"/>
</dbReference>
<evidence type="ECO:0000259" key="12">
    <source>
        <dbReference type="PROSITE" id="PS50835"/>
    </source>
</evidence>
<comment type="subcellular location">
    <subcellularLocation>
        <location evidence="1">Membrane</location>
        <topology evidence="1">Single-pass membrane protein</topology>
    </subcellularLocation>
</comment>
<dbReference type="FunFam" id="2.60.40.10:FF:000013">
    <property type="entry name" value="cell adhesion molecule 1 isoform X1"/>
    <property type="match status" value="1"/>
</dbReference>
<dbReference type="CDD" id="cd05717">
    <property type="entry name" value="IgV_1_Necl_like"/>
    <property type="match status" value="1"/>
</dbReference>
<name>A0A1S3RLE2_SALSA</name>
<dbReference type="GO" id="GO:0005886">
    <property type="term" value="C:plasma membrane"/>
    <property type="evidence" value="ECO:0007669"/>
    <property type="project" value="TreeGrafter"/>
</dbReference>
<dbReference type="GeneID" id="106603679"/>
<dbReference type="Gene3D" id="2.60.40.10">
    <property type="entry name" value="Immunoglobulins"/>
    <property type="match status" value="2"/>
</dbReference>
<accession>A0A1S3RLE2</accession>
<evidence type="ECO:0000256" key="6">
    <source>
        <dbReference type="ARBA" id="ARBA00023136"/>
    </source>
</evidence>
<gene>
    <name evidence="14" type="primary">LOC106603679</name>
</gene>
<evidence type="ECO:0000256" key="5">
    <source>
        <dbReference type="ARBA" id="ARBA00022989"/>
    </source>
</evidence>
<keyword evidence="13" id="KW-1185">Reference proteome</keyword>
<dbReference type="InterPro" id="IPR013783">
    <property type="entry name" value="Ig-like_fold"/>
</dbReference>
<feature type="region of interest" description="Disordered" evidence="9">
    <location>
        <begin position="289"/>
        <end position="325"/>
    </location>
</feature>
<feature type="compositionally biased region" description="Low complexity" evidence="9">
    <location>
        <begin position="417"/>
        <end position="429"/>
    </location>
</feature>
<feature type="compositionally biased region" description="Low complexity" evidence="9">
    <location>
        <begin position="291"/>
        <end position="325"/>
    </location>
</feature>
<feature type="region of interest" description="Disordered" evidence="9">
    <location>
        <begin position="417"/>
        <end position="457"/>
    </location>
</feature>
<keyword evidence="7" id="KW-1015">Disulfide bond</keyword>
<feature type="compositionally biased region" description="Polar residues" evidence="9">
    <location>
        <begin position="220"/>
        <end position="249"/>
    </location>
</feature>
<keyword evidence="5 10" id="KW-1133">Transmembrane helix</keyword>
<dbReference type="AlphaFoldDB" id="A0A1S3RLE2"/>
<dbReference type="SMART" id="SM00409">
    <property type="entry name" value="IG"/>
    <property type="match status" value="1"/>
</dbReference>
<dbReference type="SUPFAM" id="SSF48726">
    <property type="entry name" value="Immunoglobulin"/>
    <property type="match status" value="2"/>
</dbReference>
<evidence type="ECO:0000256" key="2">
    <source>
        <dbReference type="ARBA" id="ARBA00022692"/>
    </source>
</evidence>
<protein>
    <submittedName>
        <fullName evidence="14">Cytotoxic and regulatory T-cell molecule</fullName>
    </submittedName>
</protein>
<dbReference type="InterPro" id="IPR013162">
    <property type="entry name" value="CD80_C2-set"/>
</dbReference>
<dbReference type="KEGG" id="sasa:106603679"/>
<dbReference type="GO" id="GO:0005102">
    <property type="term" value="F:signaling receptor binding"/>
    <property type="evidence" value="ECO:0007669"/>
    <property type="project" value="TreeGrafter"/>
</dbReference>
<organism evidence="13 14">
    <name type="scientific">Salmo salar</name>
    <name type="common">Atlantic salmon</name>
    <dbReference type="NCBI Taxonomy" id="8030"/>
    <lineage>
        <taxon>Eukaryota</taxon>
        <taxon>Metazoa</taxon>
        <taxon>Chordata</taxon>
        <taxon>Craniata</taxon>
        <taxon>Vertebrata</taxon>
        <taxon>Euteleostomi</taxon>
        <taxon>Actinopterygii</taxon>
        <taxon>Neopterygii</taxon>
        <taxon>Teleostei</taxon>
        <taxon>Protacanthopterygii</taxon>
        <taxon>Salmoniformes</taxon>
        <taxon>Salmonidae</taxon>
        <taxon>Salmoninae</taxon>
        <taxon>Salmo</taxon>
    </lineage>
</organism>
<dbReference type="Bgee" id="ENSSSAG00000068877">
    <property type="expression patterns" value="Expressed in semen and 18 other cell types or tissues"/>
</dbReference>
<dbReference type="Pfam" id="PF07686">
    <property type="entry name" value="V-set"/>
    <property type="match status" value="1"/>
</dbReference>
<evidence type="ECO:0000256" key="9">
    <source>
        <dbReference type="SAM" id="MobiDB-lite"/>
    </source>
</evidence>
<evidence type="ECO:0000256" key="10">
    <source>
        <dbReference type="SAM" id="Phobius"/>
    </source>
</evidence>
<evidence type="ECO:0000256" key="7">
    <source>
        <dbReference type="ARBA" id="ARBA00023157"/>
    </source>
</evidence>
<dbReference type="Pfam" id="PF08205">
    <property type="entry name" value="C2-set_2"/>
    <property type="match status" value="1"/>
</dbReference>
<feature type="compositionally biased region" description="Polar residues" evidence="9">
    <location>
        <begin position="440"/>
        <end position="457"/>
    </location>
</feature>
<dbReference type="PANTHER" id="PTHR47118:SF1">
    <property type="entry name" value="CYTOTOXIC AND REGULATORY T-CELL MOLECULE"/>
    <property type="match status" value="1"/>
</dbReference>
<keyword evidence="4" id="KW-0677">Repeat</keyword>
<dbReference type="PROSITE" id="PS50835">
    <property type="entry name" value="IG_LIKE"/>
    <property type="match status" value="2"/>
</dbReference>
<feature type="chain" id="PRO_5010178969" evidence="11">
    <location>
        <begin position="20"/>
        <end position="457"/>
    </location>
</feature>
<dbReference type="InterPro" id="IPR036179">
    <property type="entry name" value="Ig-like_dom_sf"/>
</dbReference>
<evidence type="ECO:0000313" key="14">
    <source>
        <dbReference type="RefSeq" id="XP_014053120.1"/>
    </source>
</evidence>
<feature type="region of interest" description="Disordered" evidence="9">
    <location>
        <begin position="206"/>
        <end position="275"/>
    </location>
</feature>
<evidence type="ECO:0000313" key="13">
    <source>
        <dbReference type="Proteomes" id="UP001652741"/>
    </source>
</evidence>
<dbReference type="RefSeq" id="XP_014053120.1">
    <property type="nucleotide sequence ID" value="XM_014197645.2"/>
</dbReference>
<dbReference type="PaxDb" id="8030-ENSSSAP00000085194"/>
<dbReference type="GO" id="GO:0002860">
    <property type="term" value="P:positive regulation of natural killer cell mediated cytotoxicity directed against tumor cell target"/>
    <property type="evidence" value="ECO:0007669"/>
    <property type="project" value="TreeGrafter"/>
</dbReference>
<dbReference type="Proteomes" id="UP001652741">
    <property type="component" value="Chromosome ssa04"/>
</dbReference>
<feature type="domain" description="Ig-like" evidence="12">
    <location>
        <begin position="2"/>
        <end position="95"/>
    </location>
</feature>
<sequence length="457" mass="50765">MPLKLQLCFLVLFVRGSVAVQHMTVMEGETLTIKCRIRNAHRSHVEWKNPNGHVMFFNDHKALRDKRYKIINLSESDFSVSVSDVTFKDGGLYTCLHYTKVPVVKSVTVTVLGMPKLETTEHNGKTTIKCSAVGNSHPPKISWLLGSGLEIDAQPQSQYLLEKNTYSSLDILHVQSHKRRVTVKCIVRHPALHNSSLMNFVKIGQNPSEESHSTSRTSHWPSTEGPTEIPTTTVSRWPGTQVSTETPTATALDWPSTKRSPASTPDSQLSTHSQPAHSVFQATGYTLANDSSSNSTSTTDWSSVSQTTENTPHNGTRTNSTNNRGIFFDETERQRGNGSSAPLLIFLVTCLILGLLVVVAFFVIKLRRAHILWKKENEDSDQSVESSRSKSSNEEKQSRRRGNGLFNIGFTKYVVEEPMATETTTTTNTKTEEAPEIQVIPQTDGATLSPQIKETEL</sequence>
<keyword evidence="6 10" id="KW-0472">Membrane</keyword>
<dbReference type="GO" id="GO:0008037">
    <property type="term" value="P:cell recognition"/>
    <property type="evidence" value="ECO:0007669"/>
    <property type="project" value="TreeGrafter"/>
</dbReference>
<keyword evidence="8" id="KW-0393">Immunoglobulin domain</keyword>